<gene>
    <name evidence="18" type="ORF">ASPNIDRAFT_209075</name>
</gene>
<dbReference type="GO" id="GO:0031502">
    <property type="term" value="C:dolichyl-phosphate-mannose-protein mannosyltransferase complex"/>
    <property type="evidence" value="ECO:0007669"/>
    <property type="project" value="UniProtKB-ARBA"/>
</dbReference>
<dbReference type="GO" id="GO:0004169">
    <property type="term" value="F:dolichyl-phosphate-mannose-protein mannosyltransferase activity"/>
    <property type="evidence" value="ECO:0007669"/>
    <property type="project" value="UniProtKB-UniRule"/>
</dbReference>
<dbReference type="Pfam" id="PF02815">
    <property type="entry name" value="MIR"/>
    <property type="match status" value="1"/>
</dbReference>
<evidence type="ECO:0000256" key="3">
    <source>
        <dbReference type="ARBA" id="ARBA00007222"/>
    </source>
</evidence>
<evidence type="ECO:0000256" key="16">
    <source>
        <dbReference type="SAM" id="MobiDB-lite"/>
    </source>
</evidence>
<comment type="function">
    <text evidence="15">Transfers mannose from Dol-P-mannose to Ser or Thr residues on proteins.</text>
</comment>
<feature type="domain" description="MIR" evidence="17">
    <location>
        <begin position="485"/>
        <end position="541"/>
    </location>
</feature>
<evidence type="ECO:0000256" key="7">
    <source>
        <dbReference type="ARBA" id="ARBA00022692"/>
    </source>
</evidence>
<dbReference type="Pfam" id="PF02366">
    <property type="entry name" value="PMT"/>
    <property type="match status" value="1"/>
</dbReference>
<dbReference type="InterPro" id="IPR032421">
    <property type="entry name" value="PMT_4TMC"/>
</dbReference>
<proteinExistence type="inferred from homology"/>
<dbReference type="PROSITE" id="PS50919">
    <property type="entry name" value="MIR"/>
    <property type="match status" value="3"/>
</dbReference>
<evidence type="ECO:0000256" key="15">
    <source>
        <dbReference type="RuleBase" id="RU367007"/>
    </source>
</evidence>
<evidence type="ECO:0000256" key="11">
    <source>
        <dbReference type="ARBA" id="ARBA00023136"/>
    </source>
</evidence>
<keyword evidence="12" id="KW-0325">Glycoprotein</keyword>
<dbReference type="Proteomes" id="UP000009038">
    <property type="component" value="Unassembled WGS sequence"/>
</dbReference>
<evidence type="ECO:0000256" key="2">
    <source>
        <dbReference type="ARBA" id="ARBA00004922"/>
    </source>
</evidence>
<comment type="catalytic activity">
    <reaction evidence="13 15">
        <text>a di-trans,poly-cis-dolichyl beta-D-mannosyl phosphate + L-threonyl-[protein] = 3-O-(alpha-D-mannosyl)-L-threonyl-[protein] + a di-trans,poly-cis-dolichyl phosphate + H(+)</text>
        <dbReference type="Rhea" id="RHEA:53396"/>
        <dbReference type="Rhea" id="RHEA-COMP:11060"/>
        <dbReference type="Rhea" id="RHEA-COMP:13547"/>
        <dbReference type="Rhea" id="RHEA-COMP:19498"/>
        <dbReference type="Rhea" id="RHEA-COMP:19501"/>
        <dbReference type="ChEBI" id="CHEBI:15378"/>
        <dbReference type="ChEBI" id="CHEBI:30013"/>
        <dbReference type="ChEBI" id="CHEBI:57683"/>
        <dbReference type="ChEBI" id="CHEBI:58211"/>
        <dbReference type="ChEBI" id="CHEBI:137323"/>
        <dbReference type="EC" id="2.4.1.109"/>
    </reaction>
</comment>
<accession>G3YBJ8</accession>
<keyword evidence="8" id="KW-0677">Repeat</keyword>
<feature type="domain" description="MIR" evidence="17">
    <location>
        <begin position="416"/>
        <end position="475"/>
    </location>
</feature>
<evidence type="ECO:0000256" key="1">
    <source>
        <dbReference type="ARBA" id="ARBA00004477"/>
    </source>
</evidence>
<feature type="region of interest" description="Disordered" evidence="16">
    <location>
        <begin position="1"/>
        <end position="34"/>
    </location>
</feature>
<protein>
    <recommendedName>
        <fullName evidence="4 15">Dolichyl-phosphate-mannose--protein mannosyltransferase</fullName>
        <ecNumber evidence="4 15">2.4.1.109</ecNumber>
    </recommendedName>
</protein>
<feature type="domain" description="MIR" evidence="17">
    <location>
        <begin position="341"/>
        <end position="395"/>
    </location>
</feature>
<feature type="transmembrane region" description="Helical" evidence="15">
    <location>
        <begin position="615"/>
        <end position="636"/>
    </location>
</feature>
<feature type="transmembrane region" description="Helical" evidence="15">
    <location>
        <begin position="292"/>
        <end position="312"/>
    </location>
</feature>
<feature type="transmembrane region" description="Helical" evidence="15">
    <location>
        <begin position="229"/>
        <end position="246"/>
    </location>
</feature>
<dbReference type="InterPro" id="IPR036300">
    <property type="entry name" value="MIR_dom_sf"/>
</dbReference>
<evidence type="ECO:0000256" key="14">
    <source>
        <dbReference type="ARBA" id="ARBA00045102"/>
    </source>
</evidence>
<comment type="pathway">
    <text evidence="2 15">Protein modification; protein glycosylation.</text>
</comment>
<evidence type="ECO:0000256" key="10">
    <source>
        <dbReference type="ARBA" id="ARBA00022989"/>
    </source>
</evidence>
<keyword evidence="6 15" id="KW-0808">Transferase</keyword>
<keyword evidence="9 15" id="KW-0256">Endoplasmic reticulum</keyword>
<comment type="catalytic activity">
    <reaction evidence="14 15">
        <text>a di-trans,poly-cis-dolichyl beta-D-mannosyl phosphate + L-seryl-[protein] = 3-O-(alpha-D-mannosyl)-L-seryl-[protein] + a di-trans,poly-cis-dolichyl phosphate + H(+)</text>
        <dbReference type="Rhea" id="RHEA:17377"/>
        <dbReference type="Rhea" id="RHEA-COMP:9863"/>
        <dbReference type="Rhea" id="RHEA-COMP:13546"/>
        <dbReference type="Rhea" id="RHEA-COMP:19498"/>
        <dbReference type="Rhea" id="RHEA-COMP:19501"/>
        <dbReference type="ChEBI" id="CHEBI:15378"/>
        <dbReference type="ChEBI" id="CHEBI:29999"/>
        <dbReference type="ChEBI" id="CHEBI:57683"/>
        <dbReference type="ChEBI" id="CHEBI:58211"/>
        <dbReference type="ChEBI" id="CHEBI:137321"/>
        <dbReference type="EC" id="2.4.1.109"/>
    </reaction>
</comment>
<dbReference type="InterPro" id="IPR003342">
    <property type="entry name" value="ArnT-like_N"/>
</dbReference>
<dbReference type="OrthoDB" id="292747at2759"/>
<feature type="transmembrane region" description="Helical" evidence="15">
    <location>
        <begin position="715"/>
        <end position="735"/>
    </location>
</feature>
<dbReference type="PANTHER" id="PTHR10050:SF50">
    <property type="entry name" value="DOLICHYL-PHOSPHATE-MANNOSE--PROTEIN MANNOSYLTRANSFERASE 1-RELATED"/>
    <property type="match status" value="1"/>
</dbReference>
<evidence type="ECO:0000256" key="12">
    <source>
        <dbReference type="ARBA" id="ARBA00023180"/>
    </source>
</evidence>
<evidence type="ECO:0000256" key="13">
    <source>
        <dbReference type="ARBA" id="ARBA00045085"/>
    </source>
</evidence>
<comment type="caution">
    <text evidence="18">The sequence shown here is derived from an EMBL/GenBank/DDBJ whole genome shotgun (WGS) entry which is preliminary data.</text>
</comment>
<evidence type="ECO:0000256" key="5">
    <source>
        <dbReference type="ARBA" id="ARBA00022676"/>
    </source>
</evidence>
<dbReference type="UniPathway" id="UPA00378"/>
<feature type="transmembrane region" description="Helical" evidence="15">
    <location>
        <begin position="197"/>
        <end position="217"/>
    </location>
</feature>
<dbReference type="PANTHER" id="PTHR10050">
    <property type="entry name" value="DOLICHYL-PHOSPHATE-MANNOSE--PROTEIN MANNOSYLTRANSFERASE"/>
    <property type="match status" value="1"/>
</dbReference>
<evidence type="ECO:0000256" key="4">
    <source>
        <dbReference type="ARBA" id="ARBA00012839"/>
    </source>
</evidence>
<keyword evidence="11 15" id="KW-0472">Membrane</keyword>
<feature type="compositionally biased region" description="Basic and acidic residues" evidence="16">
    <location>
        <begin position="864"/>
        <end position="879"/>
    </location>
</feature>
<keyword evidence="7 15" id="KW-0812">Transmembrane</keyword>
<feature type="transmembrane region" description="Helical" evidence="15">
    <location>
        <begin position="173"/>
        <end position="191"/>
    </location>
</feature>
<dbReference type="SMART" id="SM00472">
    <property type="entry name" value="MIR"/>
    <property type="match status" value="3"/>
</dbReference>
<evidence type="ECO:0000313" key="18">
    <source>
        <dbReference type="EMBL" id="EHA20030.1"/>
    </source>
</evidence>
<dbReference type="InterPro" id="IPR027005">
    <property type="entry name" value="PMT-like"/>
</dbReference>
<feature type="transmembrane region" description="Helical" evidence="15">
    <location>
        <begin position="144"/>
        <end position="166"/>
    </location>
</feature>
<dbReference type="Gene3D" id="2.80.10.50">
    <property type="match status" value="1"/>
</dbReference>
<reference evidence="18 19" key="1">
    <citation type="journal article" date="2011" name="Genome Res.">
        <title>Comparative genomics of citric-acid-producing Aspergillus niger ATCC 1015 versus enzyme-producing CBS 513.88.</title>
        <authorList>
            <person name="Andersen M.R."/>
            <person name="Salazar M.P."/>
            <person name="Schaap P.J."/>
            <person name="van de Vondervoort P.J."/>
            <person name="Culley D."/>
            <person name="Thykaer J."/>
            <person name="Frisvad J.C."/>
            <person name="Nielsen K.F."/>
            <person name="Albang R."/>
            <person name="Albermann K."/>
            <person name="Berka R.M."/>
            <person name="Braus G.H."/>
            <person name="Braus-Stromeyer S.A."/>
            <person name="Corrochano L.M."/>
            <person name="Dai Z."/>
            <person name="van Dijck P.W."/>
            <person name="Hofmann G."/>
            <person name="Lasure L.L."/>
            <person name="Magnuson J.K."/>
            <person name="Menke H."/>
            <person name="Meijer M."/>
            <person name="Meijer S.L."/>
            <person name="Nielsen J.B."/>
            <person name="Nielsen M.L."/>
            <person name="van Ooyen A.J."/>
            <person name="Pel H.J."/>
            <person name="Poulsen L."/>
            <person name="Samson R.A."/>
            <person name="Stam H."/>
            <person name="Tsang A."/>
            <person name="van den Brink J.M."/>
            <person name="Atkins A."/>
            <person name="Aerts A."/>
            <person name="Shapiro H."/>
            <person name="Pangilinan J."/>
            <person name="Salamov A."/>
            <person name="Lou Y."/>
            <person name="Lindquist E."/>
            <person name="Lucas S."/>
            <person name="Grimwood J."/>
            <person name="Grigoriev I.V."/>
            <person name="Kubicek C.P."/>
            <person name="Martinez D."/>
            <person name="van Peij N.N."/>
            <person name="Roubos J.A."/>
            <person name="Nielsen J."/>
            <person name="Baker S.E."/>
        </authorList>
    </citation>
    <scope>NUCLEOTIDE SEQUENCE [LARGE SCALE GENOMIC DNA]</scope>
    <source>
        <strain evidence="19">ATCC 1015 / CBS 113.46 / FGSC A1144 / LSHB Ac4 / NCTC 3858a / NRRL 328 / USDA 3528.7</strain>
    </source>
</reference>
<evidence type="ECO:0000259" key="17">
    <source>
        <dbReference type="PROSITE" id="PS50919"/>
    </source>
</evidence>
<evidence type="ECO:0000313" key="19">
    <source>
        <dbReference type="Proteomes" id="UP000009038"/>
    </source>
</evidence>
<feature type="region of interest" description="Disordered" evidence="16">
    <location>
        <begin position="864"/>
        <end position="945"/>
    </location>
</feature>
<dbReference type="SUPFAM" id="SSF82109">
    <property type="entry name" value="MIR domain"/>
    <property type="match status" value="1"/>
</dbReference>
<feature type="compositionally biased region" description="Low complexity" evidence="16">
    <location>
        <begin position="17"/>
        <end position="28"/>
    </location>
</feature>
<comment type="similarity">
    <text evidence="3 15">Belongs to the glycosyltransferase 39 family.</text>
</comment>
<dbReference type="InterPro" id="IPR016093">
    <property type="entry name" value="MIR_motif"/>
</dbReference>
<comment type="subcellular location">
    <subcellularLocation>
        <location evidence="1 15">Endoplasmic reticulum membrane</location>
        <topology evidence="1 15">Multi-pass membrane protein</topology>
    </subcellularLocation>
</comment>
<dbReference type="STRING" id="380704.G3YBJ8"/>
<keyword evidence="10 15" id="KW-1133">Transmembrane helix</keyword>
<dbReference type="FunFam" id="2.80.10.50:FF:000034">
    <property type="entry name" value="Dolichyl-phosphate-mannose-protein mannosyltransferase 1"/>
    <property type="match status" value="1"/>
</dbReference>
<organism evidence="18 19">
    <name type="scientific">Aspergillus niger (strain ATCC 1015 / CBS 113.46 / FGSC A1144 / LSHB Ac4 / NCTC 3858a / NRRL 328 / USDA 3528.7)</name>
    <dbReference type="NCBI Taxonomy" id="380704"/>
    <lineage>
        <taxon>Eukaryota</taxon>
        <taxon>Fungi</taxon>
        <taxon>Dikarya</taxon>
        <taxon>Ascomycota</taxon>
        <taxon>Pezizomycotina</taxon>
        <taxon>Eurotiomycetes</taxon>
        <taxon>Eurotiomycetidae</taxon>
        <taxon>Eurotiales</taxon>
        <taxon>Aspergillaceae</taxon>
        <taxon>Aspergillus</taxon>
        <taxon>Aspergillus subgen. Circumdati</taxon>
    </lineage>
</organism>
<dbReference type="Pfam" id="PF16192">
    <property type="entry name" value="PMT_4TMC"/>
    <property type="match status" value="1"/>
</dbReference>
<dbReference type="HOGENOM" id="CLU_008438_2_2_1"/>
<feature type="transmembrane region" description="Helical" evidence="15">
    <location>
        <begin position="657"/>
        <end position="674"/>
    </location>
</feature>
<dbReference type="CDD" id="cd23283">
    <property type="entry name" value="beta-trefoil_MIR_PMT1-like"/>
    <property type="match status" value="1"/>
</dbReference>
<dbReference type="EC" id="2.4.1.109" evidence="4 15"/>
<sequence>MATKSKDTLAVTPPPKSSSRSPSRSPGPKSRKKAAAASSSYASDGVTDNNIFYLPSSDYKTLALVTIVAAVVRLFRIYQPSSVVFDEVHFGGFATKYIKGRFFMDVHPPLAKLLITLAGWLAGFDGEFDFKDIGKDYLEPGVPYVAMRMLPAILGVLTIPLMFLTLRASGCRTITAVLGAGVVIFAENGLITQSRLILLDSPLVFFTALTALSFTCFTNQQELGPSHSFRGPWWFWLVATGLSLGATLSVKWVGLFTVAWVGSLTVLQLWVLLGDPKNVTPRLWFKHFFARVFCLIVIPLSFYCAMFGIHFLCLVNPGDGDGFMSSEFQATLNSKGMQDVPADVAFGSRVSIRHLNTQGGYLHSHNHMYPTGSKQQQITLYPHKDENNIFVLENQTQPLGPYGTVEGPLAWDNITAEYIEDGAVIRLNHLITRRRIHSHDERPPVTDVDWQFEVSAYGYDGFPGDANDLFRVEIVKSLSEGEEAKKRLRTIQTKFRLVHIMTNCVLFSHKVKLPEWGFDQQEVTCARGATLPNSIWYIESNSHPMLADDVEKVNYKNPGFFGKFWELQKVMWITNAGLTESHAWDSRPPSWPTLLRGINFWGKDHRQVYLLGNPFIWWSSTVAIVIYIIFKGVSVLRWQRSCGDYHNVNFKRFDYEIGTSVLGWAFHYFPFYLMARQLFLHHYFPALYFAIIALCQEFDFLANRIKSLGIPSRPVIGKVLAGIFLAISIFTFTLYSPLVYGNPWTQDACNSVKLMDSWDFDCHTFYTSLDQYVTQIVDTHAAIPTTQTSVQQVPPVVMEQPPQQQVPQQVQQQNQEVLQEEAQEPGVTPRARHTAKARVEYRDQHGNVLDEELVAQLKKEGKVQFESRHETKTRLENGRIVDMIDGQIAPPHPDVEGQNPETVGRQPPQAVEDGPASVAGQGSSQEQRGSPDPKPASEANEATKS</sequence>
<keyword evidence="5 15" id="KW-0328">Glycosyltransferase</keyword>
<feature type="transmembrane region" description="Helical" evidence="15">
    <location>
        <begin position="106"/>
        <end position="124"/>
    </location>
</feature>
<name>G3YBJ8_ASPNA</name>
<evidence type="ECO:0000256" key="6">
    <source>
        <dbReference type="ARBA" id="ARBA00022679"/>
    </source>
</evidence>
<feature type="transmembrane region" description="Helical" evidence="15">
    <location>
        <begin position="252"/>
        <end position="272"/>
    </location>
</feature>
<evidence type="ECO:0000256" key="9">
    <source>
        <dbReference type="ARBA" id="ARBA00022824"/>
    </source>
</evidence>
<dbReference type="AlphaFoldDB" id="G3YBJ8"/>
<evidence type="ECO:0000256" key="8">
    <source>
        <dbReference type="ARBA" id="ARBA00022737"/>
    </source>
</evidence>
<dbReference type="EMBL" id="ACJE01000019">
    <property type="protein sequence ID" value="EHA20030.1"/>
    <property type="molecule type" value="Genomic_DNA"/>
</dbReference>